<organism evidence="1 2">
    <name type="scientific">Nocardia acididurans</name>
    <dbReference type="NCBI Taxonomy" id="2802282"/>
    <lineage>
        <taxon>Bacteria</taxon>
        <taxon>Bacillati</taxon>
        <taxon>Actinomycetota</taxon>
        <taxon>Actinomycetes</taxon>
        <taxon>Mycobacteriales</taxon>
        <taxon>Nocardiaceae</taxon>
        <taxon>Nocardia</taxon>
    </lineage>
</organism>
<gene>
    <name evidence="1" type="ORF">JK358_17310</name>
</gene>
<dbReference type="EMBL" id="JAERRJ010000006">
    <property type="protein sequence ID" value="MBL1076159.1"/>
    <property type="molecule type" value="Genomic_DNA"/>
</dbReference>
<protein>
    <recommendedName>
        <fullName evidence="3">Transcription factor WhiB</fullName>
    </recommendedName>
</protein>
<sequence>MVDIGPRDPGVRAAPSDFSMFENLDLEALRDMHDRDCRESRCAVRDGLDRAIQARQPCQGYPAECVLAEVIELRVAQENWRQ</sequence>
<evidence type="ECO:0008006" key="3">
    <source>
        <dbReference type="Google" id="ProtNLM"/>
    </source>
</evidence>
<proteinExistence type="predicted"/>
<dbReference type="Proteomes" id="UP000602198">
    <property type="component" value="Unassembled WGS sequence"/>
</dbReference>
<reference evidence="1 2" key="1">
    <citation type="submission" date="2021-01" db="EMBL/GenBank/DDBJ databases">
        <title>WGS of actinomycetes isolated from Thailand.</title>
        <authorList>
            <person name="Thawai C."/>
        </authorList>
    </citation>
    <scope>NUCLEOTIDE SEQUENCE [LARGE SCALE GENOMIC DNA]</scope>
    <source>
        <strain evidence="1 2">LPG 2</strain>
    </source>
</reference>
<accession>A0ABS1M7G9</accession>
<evidence type="ECO:0000313" key="1">
    <source>
        <dbReference type="EMBL" id="MBL1076159.1"/>
    </source>
</evidence>
<comment type="caution">
    <text evidence="1">The sequence shown here is derived from an EMBL/GenBank/DDBJ whole genome shotgun (WGS) entry which is preliminary data.</text>
</comment>
<keyword evidence="2" id="KW-1185">Reference proteome</keyword>
<name>A0ABS1M7G9_9NOCA</name>
<evidence type="ECO:0000313" key="2">
    <source>
        <dbReference type="Proteomes" id="UP000602198"/>
    </source>
</evidence>
<dbReference type="RefSeq" id="WP_201948722.1">
    <property type="nucleotide sequence ID" value="NZ_JAERRJ010000006.1"/>
</dbReference>